<evidence type="ECO:0000256" key="4">
    <source>
        <dbReference type="ARBA" id="ARBA00023277"/>
    </source>
</evidence>
<evidence type="ECO:0000256" key="3">
    <source>
        <dbReference type="ARBA" id="ARBA00023001"/>
    </source>
</evidence>
<proteinExistence type="predicted"/>
<dbReference type="Pfam" id="PF09479">
    <property type="entry name" value="Flg_new"/>
    <property type="match status" value="1"/>
</dbReference>
<gene>
    <name evidence="10" type="ORF">MM35RIKEN_22250</name>
</gene>
<dbReference type="GO" id="GO:0030245">
    <property type="term" value="P:cellulose catabolic process"/>
    <property type="evidence" value="ECO:0007669"/>
    <property type="project" value="UniProtKB-KW"/>
</dbReference>
<dbReference type="Proteomes" id="UP000681343">
    <property type="component" value="Plasmid pMM35_01"/>
</dbReference>
<comment type="subcellular location">
    <subcellularLocation>
        <location evidence="1">Cell envelope</location>
    </subcellularLocation>
</comment>
<keyword evidence="5" id="KW-0624">Polysaccharide degradation</keyword>
<keyword evidence="10" id="KW-0614">Plasmid</keyword>
<dbReference type="InterPro" id="IPR012332">
    <property type="entry name" value="Autotransporter_pectin_lyase_C"/>
</dbReference>
<organism evidence="10 11">
    <name type="scientific">Vescimonas fastidiosa</name>
    <dbReference type="NCBI Taxonomy" id="2714353"/>
    <lineage>
        <taxon>Bacteria</taxon>
        <taxon>Bacillati</taxon>
        <taxon>Bacillota</taxon>
        <taxon>Clostridia</taxon>
        <taxon>Eubacteriales</taxon>
        <taxon>Oscillospiraceae</taxon>
        <taxon>Vescimonas</taxon>
    </lineage>
</organism>
<dbReference type="KEGG" id="vfa:MM35RIKEN_22250"/>
<evidence type="ECO:0000256" key="2">
    <source>
        <dbReference type="ARBA" id="ARBA00022729"/>
    </source>
</evidence>
<evidence type="ECO:0000313" key="10">
    <source>
        <dbReference type="EMBL" id="BCK80033.1"/>
    </source>
</evidence>
<feature type="signal peptide" evidence="7">
    <location>
        <begin position="1"/>
        <end position="25"/>
    </location>
</feature>
<keyword evidence="2 7" id="KW-0732">Signal</keyword>
<evidence type="ECO:0000256" key="6">
    <source>
        <dbReference type="SAM" id="Phobius"/>
    </source>
</evidence>
<dbReference type="InterPro" id="IPR013783">
    <property type="entry name" value="Ig-like_fold"/>
</dbReference>
<accession>A0A810Q5T0</accession>
<evidence type="ECO:0000256" key="1">
    <source>
        <dbReference type="ARBA" id="ARBA00004196"/>
    </source>
</evidence>
<dbReference type="InterPro" id="IPR042229">
    <property type="entry name" value="Listeria/Bacterioides_rpt_sf"/>
</dbReference>
<dbReference type="InterPro" id="IPR013378">
    <property type="entry name" value="InlB-like_B-rpt"/>
</dbReference>
<keyword evidence="6" id="KW-1133">Transmembrane helix</keyword>
<feature type="transmembrane region" description="Helical" evidence="6">
    <location>
        <begin position="2837"/>
        <end position="2857"/>
    </location>
</feature>
<dbReference type="Pfam" id="PF18657">
    <property type="entry name" value="YDG"/>
    <property type="match status" value="1"/>
</dbReference>
<keyword evidence="6" id="KW-0812">Transmembrane</keyword>
<protein>
    <submittedName>
        <fullName evidence="10">Uncharacterized protein</fullName>
    </submittedName>
</protein>
<dbReference type="GO" id="GO:0030313">
    <property type="term" value="C:cell envelope"/>
    <property type="evidence" value="ECO:0007669"/>
    <property type="project" value="UniProtKB-SubCell"/>
</dbReference>
<dbReference type="EMBL" id="AP023416">
    <property type="protein sequence ID" value="BCK80033.1"/>
    <property type="molecule type" value="Genomic_DNA"/>
</dbReference>
<dbReference type="RefSeq" id="WP_212821874.1">
    <property type="nucleotide sequence ID" value="NZ_AP023416.1"/>
</dbReference>
<dbReference type="Gene3D" id="2.160.20.20">
    <property type="match status" value="1"/>
</dbReference>
<keyword evidence="6" id="KW-0472">Membrane</keyword>
<keyword evidence="11" id="KW-1185">Reference proteome</keyword>
<geneLocation type="plasmid" evidence="10 11">
    <name>pMM35_01</name>
</geneLocation>
<evidence type="ECO:0000256" key="5">
    <source>
        <dbReference type="ARBA" id="ARBA00023326"/>
    </source>
</evidence>
<feature type="domain" description="Carbohydrate binding X2" evidence="8">
    <location>
        <begin position="2407"/>
        <end position="2475"/>
    </location>
</feature>
<name>A0A810Q5T0_9FIRM</name>
<evidence type="ECO:0000259" key="8">
    <source>
        <dbReference type="Pfam" id="PF03442"/>
    </source>
</evidence>
<reference evidence="10" key="1">
    <citation type="submission" date="2020-09" db="EMBL/GenBank/DDBJ databases">
        <title>New species isolated from human feces.</title>
        <authorList>
            <person name="Kitahara M."/>
            <person name="Shigeno Y."/>
            <person name="Shime M."/>
            <person name="Matsumoto Y."/>
            <person name="Nakamura S."/>
            <person name="Motooka D."/>
            <person name="Fukuoka S."/>
            <person name="Nishikawa H."/>
            <person name="Benno Y."/>
        </authorList>
    </citation>
    <scope>NUCLEOTIDE SEQUENCE</scope>
    <source>
        <strain evidence="10">MM35</strain>
        <plasmid evidence="10">pMM35_01</plasmid>
    </source>
</reference>
<dbReference type="InterPro" id="IPR041248">
    <property type="entry name" value="YDG"/>
</dbReference>
<dbReference type="Gene3D" id="2.60.40.4270">
    <property type="entry name" value="Listeria-Bacteroides repeat domain"/>
    <property type="match status" value="1"/>
</dbReference>
<dbReference type="InterPro" id="IPR005102">
    <property type="entry name" value="Carbo-bd_X2"/>
</dbReference>
<dbReference type="Gene3D" id="2.60.40.10">
    <property type="entry name" value="Immunoglobulins"/>
    <property type="match status" value="1"/>
</dbReference>
<keyword evidence="3" id="KW-0136">Cellulose degradation</keyword>
<evidence type="ECO:0000313" key="11">
    <source>
        <dbReference type="Proteomes" id="UP000681343"/>
    </source>
</evidence>
<evidence type="ECO:0000256" key="7">
    <source>
        <dbReference type="SAM" id="SignalP"/>
    </source>
</evidence>
<dbReference type="Pfam" id="PF03442">
    <property type="entry name" value="CBM_X2"/>
    <property type="match status" value="1"/>
</dbReference>
<sequence>MKKRILSILLTLCMVLSMVTPLASATEGGQPEGNTPQTREPLSLEEGETYWFQIGGMINGLYKYYESFVYVGTVNSYVLSAASAGKADSSAAASAATDSDAPYGYCYDHRLFVSAEALEIGTDWNGLYGGSVIFGKPFESGGLTYTLRAPTVGSGVLEGGTVIPENNEWDAIRNKGYIKGNDSYCWGQDTFGEDASKRSSRRFDNGELRSEGNDTCIRPVLEIPAELTEKDFKVVTLDLNGGYVWSTAGRTSGKIKILVKAGQDFSAPVNSEMYFATNLKKNNFHWRDENGNIYRVGDPVPAEVNTLTACWTFEEKFSFEAGSTYYFNLSDAGIPGSANTDFYGGSLDCVPFTYAGTVDTYAQKDGSSAGVNGSRSLLVANYNVTRDVSWDELNEKGFIFGKPFESGGVSYTMRAPSAGTDSYLNKTEVRGTPWNNEWDTIRVKGEIDPASLTRNYIKNWQGSPSWGQDAFADDTSMRVYRGGEGADSFVGASPSSGTGIGYRPILEIPEEMEAEDLRAVTINLNKGKLGGDTGPVRMIARQGASFTAPTAKHLTDSEGNPASADFMWVGDDGNTYAPGSTVPGNVRMLVARWSEDSIGMPPVPYLDENGQMQGCFTYTELTSYFEPDIKNNPFYDLPAGWYVISGDVTVTSRIRLNGDVKFILTDGAQLDAKWGIDLGAGDTFTIYGQTDDAETMGKLTACIPDAIDLYGIPKEEKEEAEWISEFRNNTPGIGMKSYHARRDGRTRGVSRDEGDVIINGGHIKVKAGTGASGIGGTGDMRYPSEGIKGGNITINGGIVDASTGSYLASALDSGVGIGTNKYELGGSVTINGGAVIAKGVDCGIGAGKGGNITINGGDVTAIAGVTEDSTRHYWPEGIGIGLWHDGTVTINGGNINASTVYSGAGIGGYYADVAIHGGNIEATGSGESKFPPSVGIGSGKSLLIDGGVIHAYGKGGAAGIGGANVWKTEKYSENASLLITGGEIYASAEGNGAAIGGTSGLDYGSITIIGNAIQSLTSESGPCIGASADKSVGDITITDADLPLFNCKYNLIGGNPLEEGNKILIQNSRVMSVKGNDTYLGISVGNNGTLIVENSEISLPKPRSIQGGDGSSIILKNSEIHTCGIYMKCAGTLKKVEITDCTVVTGAMIGGNADNAAVGEIVIRGSDISMGDDHYPNRCCIGSGKYASFKSIDIQDSKLHLPVAVDASAIGGGWYTSFKEDARIRIANSTVDATTYRLCPAIGAGYHATGDATLEIIIENSNVIAKGGTLRSGNSGTYVPGIGKDSYSKWLNVKIQITDSTVESLCHTKEYGEEPDDYRIYDGLHEKNLPGIPEENMTFCGSTVNGKRFDHDVDAYGKCRICGKYDLGYCYEKGLLRLSGLENCVFDGSEKKLTRLAHRTDPEVLTVLEEGTDYTVTYKNNIYPYALSPDDAGFDSAKAPKVTICGTGSFCGRAEHCFTIGGQAQPSYTVRFETNGGTAIADRTDVKWTNRVLENIESPKRPGYYFAGWMCGETAVHAATTYADLAGDESVRSVTLTALWEPTGYPWGEIRIDERNAWQRFLNLISFGLFFREEKTVTITAGDASGEDVEVEYFIGDKMYFVGSWEGNTFAPYTGPIGIDADGKYAVYVKLTNASGKVTYLSSDGFVIDTTAPVIQGVEAGKVYCDEVTATVIEENIDTVTVGGEPVALDENNRFVVPPANGDVTIVVTDKLGHRAEITVTVYDGHDPDPDTNICSHCGIAVAADLKLGDTVTHFGTVIEALKEACKPENSGCTVKIWARNTMLPDGFYADTDATGFTLDLNGRSLGGYPLNVGGAGRSGKLTVIDTRGNGTLGLAVRDGGEVTAGGSKDTAYSIAVYGGTLKFTGGHINAKMCDLYNGVKLTDLLPEGYAYRRYDGIGTEFSGSSWVPRADAENRTGWAAAGRYDLAVMKCEHAGMDADGNCPYCGLKIAAAITKPGIFRGYTDINEAISDAQSDENYGCALTLCNGEVRSLTLRKGRLALEIRGAAVDYCTISGADVTIDRNMDAWVTFTGGKLSITGGTFTNYVSLKSSEARISGGQFADIDMTENSKVSVLADYLGEGRAFADKDSGDIVNGYVTRLKNVTVLPHAHDCRWNTETHEKSCVCGYVETTDSDAPVISGIENGKTYYGAAEFTVTDDNDFTVTVDGNPVLPENGRFTLVPDNEQHTIAATDAAGNAAVITISVMKLYSVTLPSGTGFTATGANTAGHGTDYTFKVDIAEGYSKTGSYRVLVNGSAVDGIMGDETGDTFLLTGVSGSMTITVEGVADITPPTAEIAVGTNKFSSFMNTITFGLFFKKTQTVTVTASDVGSGLSKAEYLLSETAFEDKDAIAGDWTELTLTEGTAAFNIEPSRKAYVYLRVTDVSGNITVINSDGVVVYTDAEAITEAVSFTKLDSADVSFRVSLNSNTVAALYNGDTRIDSSSYTVSADGTVTLKNSYLSGLAAGEYTVRVAYNPLGEEYRSGDEPAMTSVKLTVSRKTPSIHHAPGDAKNYDGKPIDAPTFNTDSDGVWAVEYKPAGADDSAYTAAAPKKVGKYIIRITTAETDTCKAASSTMAFEIKPREVTISGVAVADKAYDGNANAKITAAGVINGLVDGDKVSIVTGKALYDDKNVGSGKTVTFYDFALSGEDAANYVLSAQPASTTASIVEYSADGSEYEVNSNDWINKDFVITAKAGYKLGLTDAENGDWADSLTASEETDNGKLIFFVKNTETGAISAPVIESYKIDKTAPKIVGIGSGETYYVTKRVAIDEENLASVTLNGEAVEEVFHLQGDTEATYVIRAVDKAGNVTEYTVYMKPISSVKEENSPGTGDAGALTLWIALLFVSGGAVTGAVAANKKKNRSVK</sequence>
<feature type="domain" description="YDG" evidence="9">
    <location>
        <begin position="2581"/>
        <end position="2660"/>
    </location>
</feature>
<keyword evidence="4" id="KW-0119">Carbohydrate metabolism</keyword>
<feature type="chain" id="PRO_5033044380" evidence="7">
    <location>
        <begin position="26"/>
        <end position="2866"/>
    </location>
</feature>
<evidence type="ECO:0000259" key="9">
    <source>
        <dbReference type="Pfam" id="PF18657"/>
    </source>
</evidence>